<reference evidence="2" key="1">
    <citation type="journal article" date="2019" name="Int. J. Syst. Evol. Microbiol.">
        <title>The Global Catalogue of Microorganisms (GCM) 10K type strain sequencing project: providing services to taxonomists for standard genome sequencing and annotation.</title>
        <authorList>
            <consortium name="The Broad Institute Genomics Platform"/>
            <consortium name="The Broad Institute Genome Sequencing Center for Infectious Disease"/>
            <person name="Wu L."/>
            <person name="Ma J."/>
        </authorList>
    </citation>
    <scope>NUCLEOTIDE SEQUENCE [LARGE SCALE GENOMIC DNA]</scope>
    <source>
        <strain evidence="2">KCTC 42964</strain>
    </source>
</reference>
<dbReference type="PANTHER" id="PTHR30143">
    <property type="entry name" value="ACID HYDRATASE"/>
    <property type="match status" value="1"/>
</dbReference>
<dbReference type="RefSeq" id="WP_379898587.1">
    <property type="nucleotide sequence ID" value="NZ_JBHRTR010000015.1"/>
</dbReference>
<organism evidence="1 2">
    <name type="scientific">Marinibaculum pumilum</name>
    <dbReference type="NCBI Taxonomy" id="1766165"/>
    <lineage>
        <taxon>Bacteria</taxon>
        <taxon>Pseudomonadati</taxon>
        <taxon>Pseudomonadota</taxon>
        <taxon>Alphaproteobacteria</taxon>
        <taxon>Rhodospirillales</taxon>
        <taxon>Rhodospirillaceae</taxon>
        <taxon>Marinibaculum</taxon>
    </lineage>
</organism>
<protein>
    <submittedName>
        <fullName evidence="1">2-keto-4-pentenoate hydratase</fullName>
    </submittedName>
</protein>
<proteinExistence type="predicted"/>
<dbReference type="InterPro" id="IPR050772">
    <property type="entry name" value="Hydratase-Decarb/MhpD_sf"/>
</dbReference>
<dbReference type="InterPro" id="IPR036663">
    <property type="entry name" value="Fumarylacetoacetase_C_sf"/>
</dbReference>
<dbReference type="Proteomes" id="UP001595528">
    <property type="component" value="Unassembled WGS sequence"/>
</dbReference>
<comment type="caution">
    <text evidence="1">The sequence shown here is derived from an EMBL/GenBank/DDBJ whole genome shotgun (WGS) entry which is preliminary data.</text>
</comment>
<sequence>MDPVAEEVLGLLGSGRQTEPFSTRDPAFDLTRAYRAAAALRQARMAAGERPVGRKIGFTNCTIWDEYGVHAPIWGDVLAGTLRDLADLPGEIPTFDLTGLAEPRIEPEIAFGLATPPAPGVDDAALLDCIDWIAHGVEIVQSIFPGWRFAAADTVAAGGLHGALLLGPRHPVGPRRDAWLRELPVFDIALSCDGAVADRGTARNVLEGPLSALRHLAGLLAADPGQPPLAAGEVVTTGTLTRALPVARGQTWRTELSGIDLPGLALRFR</sequence>
<keyword evidence="2" id="KW-1185">Reference proteome</keyword>
<dbReference type="PANTHER" id="PTHR30143:SF0">
    <property type="entry name" value="2-KETO-4-PENTENOATE HYDRATASE"/>
    <property type="match status" value="1"/>
</dbReference>
<dbReference type="EMBL" id="JBHRTR010000015">
    <property type="protein sequence ID" value="MFC3226555.1"/>
    <property type="molecule type" value="Genomic_DNA"/>
</dbReference>
<gene>
    <name evidence="1" type="ORF">ACFOGJ_04895</name>
</gene>
<dbReference type="Gene3D" id="3.90.850.10">
    <property type="entry name" value="Fumarylacetoacetase-like, C-terminal domain"/>
    <property type="match status" value="1"/>
</dbReference>
<evidence type="ECO:0000313" key="2">
    <source>
        <dbReference type="Proteomes" id="UP001595528"/>
    </source>
</evidence>
<accession>A0ABV7KW45</accession>
<evidence type="ECO:0000313" key="1">
    <source>
        <dbReference type="EMBL" id="MFC3226555.1"/>
    </source>
</evidence>
<dbReference type="SUPFAM" id="SSF56529">
    <property type="entry name" value="FAH"/>
    <property type="match status" value="1"/>
</dbReference>
<name>A0ABV7KW45_9PROT</name>